<dbReference type="CDD" id="cd06314">
    <property type="entry name" value="PBP1_tmGBP"/>
    <property type="match status" value="1"/>
</dbReference>
<dbReference type="Gene3D" id="3.40.50.2300">
    <property type="match status" value="2"/>
</dbReference>
<keyword evidence="3" id="KW-0732">Signal</keyword>
<name>A0A0B5KUG3_9BACL</name>
<comment type="similarity">
    <text evidence="2">Belongs to the bacterial solute-binding protein 2 family.</text>
</comment>
<proteinExistence type="inferred from homology"/>
<dbReference type="InterPro" id="IPR025997">
    <property type="entry name" value="SBP_2_dom"/>
</dbReference>
<evidence type="ECO:0000256" key="1">
    <source>
        <dbReference type="ARBA" id="ARBA00004196"/>
    </source>
</evidence>
<organism evidence="5">
    <name type="scientific">Geobacillus sp. enrichment culture clone fosmid MGS-MG1</name>
    <dbReference type="NCBI Taxonomy" id="1549354"/>
    <lineage>
        <taxon>Bacteria</taxon>
        <taxon>Bacillati</taxon>
        <taxon>Bacillota</taxon>
        <taxon>Bacilli</taxon>
        <taxon>Bacillales</taxon>
        <taxon>Anoxybacillaceae</taxon>
        <taxon>Geobacillus</taxon>
        <taxon>environmental samples</taxon>
    </lineage>
</organism>
<evidence type="ECO:0000256" key="3">
    <source>
        <dbReference type="ARBA" id="ARBA00022729"/>
    </source>
</evidence>
<evidence type="ECO:0000256" key="2">
    <source>
        <dbReference type="ARBA" id="ARBA00007639"/>
    </source>
</evidence>
<dbReference type="InterPro" id="IPR028082">
    <property type="entry name" value="Peripla_BP_I"/>
</dbReference>
<comment type="subcellular location">
    <subcellularLocation>
        <location evidence="1">Cell envelope</location>
    </subcellularLocation>
</comment>
<evidence type="ECO:0000313" key="5">
    <source>
        <dbReference type="EMBL" id="AJG38060.1"/>
    </source>
</evidence>
<dbReference type="GO" id="GO:0030246">
    <property type="term" value="F:carbohydrate binding"/>
    <property type="evidence" value="ECO:0007669"/>
    <property type="project" value="UniProtKB-ARBA"/>
</dbReference>
<dbReference type="GO" id="GO:0030313">
    <property type="term" value="C:cell envelope"/>
    <property type="evidence" value="ECO:0007669"/>
    <property type="project" value="UniProtKB-SubCell"/>
</dbReference>
<sequence length="344" mass="38138">MAVGGIKMRDWWKRLFYGGGIAALIGSASFTAYCAWNVYAYPKSEKERVPETTKEAYHFVLVPEELDNDYWRLVEKGAKAAAKELGVDLEYIGPRQANIDEHLRILKKAAAAKVDGIITQGLTEAEFVPVINEITDKNIPVVTIDTDAPTSRRVAYVGTDNYYAGFLAGRALAEDTKGKATVAIITGSLTAAHQQLRVRGFEDAVRQEKGIRIVAIEESHITRVQAAEKAYTILKKHPDVNAFYGTSALDAIGVAKVVEQFHREQKTYIIGFDTLPETIRYLQKGTIAATVVQEPYEMGYKAVKMMAEIVAGKDVPVVTNTETKVIRKKDLPLRPARNYEVNTP</sequence>
<reference evidence="5" key="1">
    <citation type="journal article" date="2015" name="Environ. Microbiol.">
        <title>Pressure adaptation is linked to thermal adaptation in salt-saturated marine habitats.</title>
        <authorList>
            <consortium name="The MAMBA Consortium"/>
            <person name="Alcaide M."/>
            <person name="Stogios P.J."/>
            <person name="Lafraya A."/>
            <person name="Tchigvintsev A."/>
            <person name="Flick R."/>
            <person name="Bargiela R."/>
            <person name="Chernikova T.N."/>
            <person name="Reva O.N."/>
            <person name="Hai T."/>
            <person name="Leggewie C.C."/>
            <person name="Katzke N."/>
            <person name="La Cono V."/>
            <person name="Matesanz R."/>
            <person name="Jebbar M."/>
            <person name="Jaeger K.E."/>
            <person name="Yakimov M.M."/>
            <person name="Yakunin A.F."/>
            <person name="Golyshin P.N."/>
            <person name="Golyshina O.V."/>
            <person name="Savchenko A."/>
            <person name="Ferrer M."/>
        </authorList>
    </citation>
    <scope>NUCLEOTIDE SEQUENCE</scope>
</reference>
<dbReference type="PANTHER" id="PTHR46847">
    <property type="entry name" value="D-ALLOSE-BINDING PERIPLASMIC PROTEIN-RELATED"/>
    <property type="match status" value="1"/>
</dbReference>
<dbReference type="PANTHER" id="PTHR46847:SF1">
    <property type="entry name" value="D-ALLOSE-BINDING PERIPLASMIC PROTEIN-RELATED"/>
    <property type="match status" value="1"/>
</dbReference>
<protein>
    <submittedName>
        <fullName evidence="5">Sugar ABC transporter substrate-binding protein</fullName>
    </submittedName>
</protein>
<dbReference type="Pfam" id="PF13407">
    <property type="entry name" value="Peripla_BP_4"/>
    <property type="match status" value="1"/>
</dbReference>
<dbReference type="SUPFAM" id="SSF53822">
    <property type="entry name" value="Periplasmic binding protein-like I"/>
    <property type="match status" value="1"/>
</dbReference>
<feature type="domain" description="Periplasmic binding protein" evidence="4">
    <location>
        <begin position="59"/>
        <end position="313"/>
    </location>
</feature>
<accession>A0A0B5KUG3</accession>
<dbReference type="AlphaFoldDB" id="A0A0B5KUG3"/>
<evidence type="ECO:0000259" key="4">
    <source>
        <dbReference type="Pfam" id="PF13407"/>
    </source>
</evidence>
<dbReference type="EMBL" id="KF831418">
    <property type="protein sequence ID" value="AJG38060.1"/>
    <property type="molecule type" value="Genomic_DNA"/>
</dbReference>